<dbReference type="PANTHER" id="PTHR13954:SF6">
    <property type="entry name" value="NON-SPECIFIC SERINE_THREONINE PROTEIN KINASE"/>
    <property type="match status" value="1"/>
</dbReference>
<dbReference type="PROSITE" id="PS51392">
    <property type="entry name" value="KEN"/>
    <property type="match status" value="1"/>
</dbReference>
<dbReference type="Gene3D" id="1.10.510.10">
    <property type="entry name" value="Transferase(Phosphotransferase) domain 1"/>
    <property type="match status" value="1"/>
</dbReference>
<dbReference type="EMBL" id="LR824537">
    <property type="protein sequence ID" value="CAH1645602.1"/>
    <property type="molecule type" value="Genomic_DNA"/>
</dbReference>
<dbReference type="InterPro" id="IPR018391">
    <property type="entry name" value="PQQ_b-propeller_rpt"/>
</dbReference>
<dbReference type="PROSITE" id="PS50011">
    <property type="entry name" value="PROTEIN_KINASE_DOM"/>
    <property type="match status" value="1"/>
</dbReference>
<dbReference type="GO" id="GO:0036498">
    <property type="term" value="P:IRE1-mediated unfolded protein response"/>
    <property type="evidence" value="ECO:0007669"/>
    <property type="project" value="TreeGrafter"/>
</dbReference>
<dbReference type="GO" id="GO:0004521">
    <property type="term" value="F:RNA endonuclease activity"/>
    <property type="evidence" value="ECO:0007669"/>
    <property type="project" value="InterPro"/>
</dbReference>
<dbReference type="SUPFAM" id="SSF56112">
    <property type="entry name" value="Protein kinase-like (PK-like)"/>
    <property type="match status" value="1"/>
</dbReference>
<dbReference type="InterPro" id="IPR010513">
    <property type="entry name" value="KEN_dom"/>
</dbReference>
<dbReference type="GO" id="GO:1990604">
    <property type="term" value="C:IRE1-TRAF2-ASK1 complex"/>
    <property type="evidence" value="ECO:0007669"/>
    <property type="project" value="TreeGrafter"/>
</dbReference>
<feature type="domain" description="KEN" evidence="12">
    <location>
        <begin position="715"/>
        <end position="841"/>
    </location>
</feature>
<dbReference type="CDD" id="cd13982">
    <property type="entry name" value="STKc_IRE1"/>
    <property type="match status" value="1"/>
</dbReference>
<accession>A0A9P0IGW3</accession>
<dbReference type="GO" id="GO:0070059">
    <property type="term" value="P:intrinsic apoptotic signaling pathway in response to endoplasmic reticulum stress"/>
    <property type="evidence" value="ECO:0007669"/>
    <property type="project" value="TreeGrafter"/>
</dbReference>
<evidence type="ECO:0000256" key="5">
    <source>
        <dbReference type="ARBA" id="ARBA00022741"/>
    </source>
</evidence>
<evidence type="ECO:0000256" key="6">
    <source>
        <dbReference type="ARBA" id="ARBA00022777"/>
    </source>
</evidence>
<feature type="region of interest" description="Disordered" evidence="9">
    <location>
        <begin position="893"/>
        <end position="944"/>
    </location>
</feature>
<dbReference type="SMART" id="SM00564">
    <property type="entry name" value="PQQ"/>
    <property type="match status" value="3"/>
</dbReference>
<evidence type="ECO:0000256" key="3">
    <source>
        <dbReference type="ARBA" id="ARBA00022679"/>
    </source>
</evidence>
<feature type="compositionally biased region" description="Basic residues" evidence="9">
    <location>
        <begin position="921"/>
        <end position="931"/>
    </location>
</feature>
<keyword evidence="14" id="KW-1185">Reference proteome</keyword>
<proteinExistence type="predicted"/>
<evidence type="ECO:0000256" key="10">
    <source>
        <dbReference type="SAM" id="SignalP"/>
    </source>
</evidence>
<dbReference type="FunFam" id="3.30.200.20:FF:000077">
    <property type="entry name" value="Putative Serine/threonine-protein kinase/endoribonuclease IRE1"/>
    <property type="match status" value="1"/>
</dbReference>
<dbReference type="PANTHER" id="PTHR13954">
    <property type="entry name" value="IRE1-RELATED"/>
    <property type="match status" value="1"/>
</dbReference>
<keyword evidence="4 10" id="KW-0732">Signal</keyword>
<dbReference type="SMART" id="SM00580">
    <property type="entry name" value="PUG"/>
    <property type="match status" value="1"/>
</dbReference>
<dbReference type="PROSITE" id="PS00108">
    <property type="entry name" value="PROTEIN_KINASE_ST"/>
    <property type="match status" value="1"/>
</dbReference>
<protein>
    <recommendedName>
        <fullName evidence="1">non-specific serine/threonine protein kinase</fullName>
        <ecNumber evidence="1">2.7.11.1</ecNumber>
    </recommendedName>
</protein>
<evidence type="ECO:0000256" key="8">
    <source>
        <dbReference type="ARBA" id="ARBA00023136"/>
    </source>
</evidence>
<feature type="signal peptide" evidence="10">
    <location>
        <begin position="1"/>
        <end position="18"/>
    </location>
</feature>
<organism evidence="13 14">
    <name type="scientific">Spodoptera littoralis</name>
    <name type="common">Egyptian cotton leafworm</name>
    <dbReference type="NCBI Taxonomy" id="7109"/>
    <lineage>
        <taxon>Eukaryota</taxon>
        <taxon>Metazoa</taxon>
        <taxon>Ecdysozoa</taxon>
        <taxon>Arthropoda</taxon>
        <taxon>Hexapoda</taxon>
        <taxon>Insecta</taxon>
        <taxon>Pterygota</taxon>
        <taxon>Neoptera</taxon>
        <taxon>Endopterygota</taxon>
        <taxon>Lepidoptera</taxon>
        <taxon>Glossata</taxon>
        <taxon>Ditrysia</taxon>
        <taxon>Noctuoidea</taxon>
        <taxon>Noctuidae</taxon>
        <taxon>Amphipyrinae</taxon>
        <taxon>Spodoptera</taxon>
    </lineage>
</organism>
<dbReference type="Pfam" id="PF06479">
    <property type="entry name" value="Ribonuc_2-5A"/>
    <property type="match status" value="1"/>
</dbReference>
<sequence>MKYLFVTLFLFGSYGVGSLVDSSGKESTELSRAFDERPLLFATLGGGMVAVEPLAGNIIWKLKDEPVVKVPNQQADLMPQFLPDPRHGFLYMYGPRGDQQMLKKLPFTIPELVANAPCRSTDGILYTGKKSDTWFMLDPLTGFREHVSGFDKSKIFKNSDDNTCSPDKKRGIYVARTEYNILMHDSKNQNHKWNVTFFDYTSLAMGKEMLNDYAPLYVGEHNHGLYALSSLVDKNTITISTGHAQPLLLEGPTETEPKSEETYQYEPFKNVHYKLKDLNLHVSAPYLLLGHYKVPELTTNWMPQLPNSNFLNVHNSQNSAIKLINGQVHSETDNDVENETNLKSNPNPNSISVSVQTEELFEGLEFRPDLWYKKAYLWFHQQENQVLKVALIILVGLVITMFWYLRYQAREFQQLSQGGSRTSNASTSSNGEVTGQLVEVGGGEVRIGRITFNTDQVLGKGCEGTFVYRGTFDKRAVAVKRLLPECFTFADREVALLRESDAHAHVVRYYCTERDKQFRYIALELCSATLQDYVEKKLNFECTIDAVEVLRQATLGLSHLHSMDIVHRDIKPHNVLLSMPTGSGEVRAMISDFGLSKKLNLGRMSFSRRSGITGTDGWIAPEMINGERTTTSVDIFSLGCVFYYVLSKGQHPFGDMLRRQANILTGDYSLDQLDKVLPEEEVLVTKILIRAMISARPGSRPPCETVLKYPMFWGKQSILNFLQDVSDQVESGDSGSEAALERGARRVVRGDWRARVCVAVASDLRARRTYRGDRAAHLLRAIRNKKHHYRELETEVRESLGKLPDGFVTYWLRRFPLLLPHVWLQMQAYRHEDILQGYYPHSFTFNRDDVTELDEEGEIEEEIPVDMCDPVKNGLFVKSRVYYDENQGVEYRYKKEGSPRKRSDWRSDAQERARQDDVRLRDRHHYKKKEKKRDEMPVWTLPQQ</sequence>
<evidence type="ECO:0000256" key="4">
    <source>
        <dbReference type="ARBA" id="ARBA00022729"/>
    </source>
</evidence>
<keyword evidence="7" id="KW-0067">ATP-binding</keyword>
<feature type="compositionally biased region" description="Basic and acidic residues" evidence="9">
    <location>
        <begin position="893"/>
        <end position="920"/>
    </location>
</feature>
<dbReference type="GO" id="GO:0051082">
    <property type="term" value="F:unfolded protein binding"/>
    <property type="evidence" value="ECO:0007669"/>
    <property type="project" value="TreeGrafter"/>
</dbReference>
<reference evidence="13" key="1">
    <citation type="submission" date="2022-02" db="EMBL/GenBank/DDBJ databases">
        <authorList>
            <person name="King R."/>
        </authorList>
    </citation>
    <scope>NUCLEOTIDE SEQUENCE</scope>
</reference>
<evidence type="ECO:0000313" key="14">
    <source>
        <dbReference type="Proteomes" id="UP001153321"/>
    </source>
</evidence>
<name>A0A9P0IGW3_SPOLI</name>
<dbReference type="Proteomes" id="UP001153321">
    <property type="component" value="Chromosome 6"/>
</dbReference>
<evidence type="ECO:0000256" key="1">
    <source>
        <dbReference type="ARBA" id="ARBA00012513"/>
    </source>
</evidence>
<dbReference type="InterPro" id="IPR011009">
    <property type="entry name" value="Kinase-like_dom_sf"/>
</dbReference>
<evidence type="ECO:0000259" key="11">
    <source>
        <dbReference type="PROSITE" id="PS50011"/>
    </source>
</evidence>
<dbReference type="CDD" id="cd10422">
    <property type="entry name" value="RNase_Ire1"/>
    <property type="match status" value="1"/>
</dbReference>
<dbReference type="InterPro" id="IPR008271">
    <property type="entry name" value="Ser/Thr_kinase_AS"/>
</dbReference>
<dbReference type="Gene3D" id="3.30.200.20">
    <property type="entry name" value="Phosphorylase Kinase, domain 1"/>
    <property type="match status" value="1"/>
</dbReference>
<keyword evidence="3" id="KW-0808">Transferase</keyword>
<gene>
    <name evidence="13" type="ORF">SPLIT_LOCUS10954</name>
</gene>
<feature type="domain" description="Protein kinase" evidence="11">
    <location>
        <begin position="452"/>
        <end position="712"/>
    </location>
</feature>
<keyword evidence="8" id="KW-0472">Membrane</keyword>
<evidence type="ECO:0000256" key="9">
    <source>
        <dbReference type="SAM" id="MobiDB-lite"/>
    </source>
</evidence>
<dbReference type="InterPro" id="IPR045133">
    <property type="entry name" value="IRE1/2-like"/>
</dbReference>
<dbReference type="SMART" id="SM00220">
    <property type="entry name" value="S_TKc"/>
    <property type="match status" value="1"/>
</dbReference>
<evidence type="ECO:0000256" key="2">
    <source>
        <dbReference type="ARBA" id="ARBA00022527"/>
    </source>
</evidence>
<evidence type="ECO:0000313" key="13">
    <source>
        <dbReference type="EMBL" id="CAH1645602.1"/>
    </source>
</evidence>
<dbReference type="Gene3D" id="1.20.1440.180">
    <property type="entry name" value="KEN domain"/>
    <property type="match status" value="1"/>
</dbReference>
<dbReference type="Pfam" id="PF00069">
    <property type="entry name" value="Pkinase"/>
    <property type="match status" value="1"/>
</dbReference>
<keyword evidence="5" id="KW-0547">Nucleotide-binding</keyword>
<dbReference type="GO" id="GO:0004674">
    <property type="term" value="F:protein serine/threonine kinase activity"/>
    <property type="evidence" value="ECO:0007669"/>
    <property type="project" value="UniProtKB-KW"/>
</dbReference>
<dbReference type="GO" id="GO:0005524">
    <property type="term" value="F:ATP binding"/>
    <property type="evidence" value="ECO:0007669"/>
    <property type="project" value="UniProtKB-KW"/>
</dbReference>
<dbReference type="EC" id="2.7.11.1" evidence="1"/>
<keyword evidence="6" id="KW-0418">Kinase</keyword>
<evidence type="ECO:0000259" key="12">
    <source>
        <dbReference type="PROSITE" id="PS51392"/>
    </source>
</evidence>
<dbReference type="AlphaFoldDB" id="A0A9P0IGW3"/>
<keyword evidence="2" id="KW-0723">Serine/threonine-protein kinase</keyword>
<dbReference type="InterPro" id="IPR038357">
    <property type="entry name" value="KEN_sf"/>
</dbReference>
<evidence type="ECO:0000256" key="7">
    <source>
        <dbReference type="ARBA" id="ARBA00022840"/>
    </source>
</evidence>
<dbReference type="InterPro" id="IPR000719">
    <property type="entry name" value="Prot_kinase_dom"/>
</dbReference>
<feature type="chain" id="PRO_5040475956" description="non-specific serine/threonine protein kinase" evidence="10">
    <location>
        <begin position="19"/>
        <end position="944"/>
    </location>
</feature>
<dbReference type="GO" id="GO:0006397">
    <property type="term" value="P:mRNA processing"/>
    <property type="evidence" value="ECO:0007669"/>
    <property type="project" value="InterPro"/>
</dbReference>